<evidence type="ECO:0000256" key="7">
    <source>
        <dbReference type="SAM" id="MobiDB-lite"/>
    </source>
</evidence>
<reference evidence="8 9" key="1">
    <citation type="submission" date="2018-07" db="EMBL/GenBank/DDBJ databases">
        <title>Halomonas montanilacus sp. nov., isolated from Lake Pengyan on Tibetan Plateau.</title>
        <authorList>
            <person name="Lu H."/>
            <person name="Xing P."/>
            <person name="Wu Q."/>
        </authorList>
    </citation>
    <scope>NUCLEOTIDE SEQUENCE [LARGE SCALE GENOMIC DNA]</scope>
    <source>
        <strain evidence="8 9">PYC7W</strain>
    </source>
</reference>
<keyword evidence="4" id="KW-0378">Hydrolase</keyword>
<dbReference type="CDD" id="cd00221">
    <property type="entry name" value="Vsr"/>
    <property type="match status" value="1"/>
</dbReference>
<evidence type="ECO:0000256" key="6">
    <source>
        <dbReference type="ARBA" id="ARBA00029466"/>
    </source>
</evidence>
<keyword evidence="9" id="KW-1185">Reference proteome</keyword>
<accession>A0A368TUV5</accession>
<keyword evidence="1" id="KW-0540">Nuclease</keyword>
<keyword evidence="5" id="KW-0234">DNA repair</keyword>
<gene>
    <name evidence="8" type="ORF">DU505_19035</name>
</gene>
<dbReference type="NCBIfam" id="TIGR00632">
    <property type="entry name" value="vsr"/>
    <property type="match status" value="1"/>
</dbReference>
<protein>
    <submittedName>
        <fullName evidence="8">Very short patch repair endonuclease</fullName>
    </submittedName>
</protein>
<evidence type="ECO:0000256" key="3">
    <source>
        <dbReference type="ARBA" id="ARBA00022763"/>
    </source>
</evidence>
<evidence type="ECO:0000256" key="2">
    <source>
        <dbReference type="ARBA" id="ARBA00022759"/>
    </source>
</evidence>
<organism evidence="8 9">
    <name type="scientific">Billgrantia montanilacus</name>
    <dbReference type="NCBI Taxonomy" id="2282305"/>
    <lineage>
        <taxon>Bacteria</taxon>
        <taxon>Pseudomonadati</taxon>
        <taxon>Pseudomonadota</taxon>
        <taxon>Gammaproteobacteria</taxon>
        <taxon>Oceanospirillales</taxon>
        <taxon>Halomonadaceae</taxon>
        <taxon>Billgrantia</taxon>
    </lineage>
</organism>
<dbReference type="EMBL" id="QPII01000019">
    <property type="protein sequence ID" value="RCV86923.1"/>
    <property type="molecule type" value="Genomic_DNA"/>
</dbReference>
<sequence>MQQTRQKNTSAEMVIRRELHRRGLRYRVGYTVSSKPRRVADIVFTRQRLVVFVDGCFWHGCPLHGTWPKNNAEFWRNKIETNRQRDSDTNRRLTTLGWHVLRVWEHEPAAEAADRIERELKELKGEAAQCRGQSPDTEGASHVGSVGRDSGSRKSGGGPRTGPTG</sequence>
<dbReference type="GO" id="GO:0016787">
    <property type="term" value="F:hydrolase activity"/>
    <property type="evidence" value="ECO:0007669"/>
    <property type="project" value="UniProtKB-KW"/>
</dbReference>
<dbReference type="Gene3D" id="3.40.960.10">
    <property type="entry name" value="VSR Endonuclease"/>
    <property type="match status" value="1"/>
</dbReference>
<keyword evidence="2 8" id="KW-0255">Endonuclease</keyword>
<dbReference type="Pfam" id="PF03852">
    <property type="entry name" value="Vsr"/>
    <property type="match status" value="1"/>
</dbReference>
<comment type="similarity">
    <text evidence="6">Belongs to the Vsr family.</text>
</comment>
<evidence type="ECO:0000313" key="9">
    <source>
        <dbReference type="Proteomes" id="UP000252405"/>
    </source>
</evidence>
<keyword evidence="3" id="KW-0227">DNA damage</keyword>
<comment type="caution">
    <text evidence="8">The sequence shown here is derived from an EMBL/GenBank/DDBJ whole genome shotgun (WGS) entry which is preliminary data.</text>
</comment>
<feature type="compositionally biased region" description="Gly residues" evidence="7">
    <location>
        <begin position="154"/>
        <end position="165"/>
    </location>
</feature>
<evidence type="ECO:0000256" key="1">
    <source>
        <dbReference type="ARBA" id="ARBA00022722"/>
    </source>
</evidence>
<dbReference type="InterPro" id="IPR011335">
    <property type="entry name" value="Restrct_endonuc-II-like"/>
</dbReference>
<name>A0A368TUV5_9GAMM</name>
<dbReference type="AlphaFoldDB" id="A0A368TUV5"/>
<proteinExistence type="inferred from homology"/>
<dbReference type="RefSeq" id="WP_114480549.1">
    <property type="nucleotide sequence ID" value="NZ_QPII01000019.1"/>
</dbReference>
<dbReference type="OrthoDB" id="9801520at2"/>
<dbReference type="GO" id="GO:0004519">
    <property type="term" value="F:endonuclease activity"/>
    <property type="evidence" value="ECO:0007669"/>
    <property type="project" value="UniProtKB-KW"/>
</dbReference>
<dbReference type="Proteomes" id="UP000252405">
    <property type="component" value="Unassembled WGS sequence"/>
</dbReference>
<evidence type="ECO:0000256" key="5">
    <source>
        <dbReference type="ARBA" id="ARBA00023204"/>
    </source>
</evidence>
<dbReference type="GO" id="GO:0006298">
    <property type="term" value="P:mismatch repair"/>
    <property type="evidence" value="ECO:0007669"/>
    <property type="project" value="InterPro"/>
</dbReference>
<dbReference type="InterPro" id="IPR004603">
    <property type="entry name" value="DNA_mismatch_endonuc_vsr"/>
</dbReference>
<evidence type="ECO:0000313" key="8">
    <source>
        <dbReference type="EMBL" id="RCV86923.1"/>
    </source>
</evidence>
<dbReference type="SUPFAM" id="SSF52980">
    <property type="entry name" value="Restriction endonuclease-like"/>
    <property type="match status" value="1"/>
</dbReference>
<evidence type="ECO:0000256" key="4">
    <source>
        <dbReference type="ARBA" id="ARBA00022801"/>
    </source>
</evidence>
<feature type="region of interest" description="Disordered" evidence="7">
    <location>
        <begin position="126"/>
        <end position="165"/>
    </location>
</feature>